<dbReference type="InterPro" id="IPR002035">
    <property type="entry name" value="VWF_A"/>
</dbReference>
<dbReference type="PROSITE" id="PS51257">
    <property type="entry name" value="PROKAR_LIPOPROTEIN"/>
    <property type="match status" value="1"/>
</dbReference>
<evidence type="ECO:0000313" key="6">
    <source>
        <dbReference type="Proteomes" id="UP000741863"/>
    </source>
</evidence>
<organism evidence="5 6">
    <name type="scientific">Geomicrobium sediminis</name>
    <dbReference type="NCBI Taxonomy" id="1347788"/>
    <lineage>
        <taxon>Bacteria</taxon>
        <taxon>Bacillati</taxon>
        <taxon>Bacillota</taxon>
        <taxon>Bacilli</taxon>
        <taxon>Bacillales</taxon>
        <taxon>Geomicrobium</taxon>
    </lineage>
</organism>
<dbReference type="Pfam" id="PF00092">
    <property type="entry name" value="VWA"/>
    <property type="match status" value="1"/>
</dbReference>
<proteinExistence type="predicted"/>
<evidence type="ECO:0000256" key="3">
    <source>
        <dbReference type="SAM" id="SignalP"/>
    </source>
</evidence>
<accession>A0ABS2PGZ9</accession>
<keyword evidence="6" id="KW-1185">Reference proteome</keyword>
<dbReference type="SUPFAM" id="SSF53300">
    <property type="entry name" value="vWA-like"/>
    <property type="match status" value="1"/>
</dbReference>
<name>A0ABS2PGZ9_9BACL</name>
<reference evidence="5 6" key="1">
    <citation type="submission" date="2021-01" db="EMBL/GenBank/DDBJ databases">
        <title>Genomic Encyclopedia of Type Strains, Phase IV (KMG-IV): sequencing the most valuable type-strain genomes for metagenomic binning, comparative biology and taxonomic classification.</title>
        <authorList>
            <person name="Goeker M."/>
        </authorList>
    </citation>
    <scope>NUCLEOTIDE SEQUENCE [LARGE SCALE GENOMIC DNA]</scope>
    <source>
        <strain evidence="5 6">DSM 25540</strain>
    </source>
</reference>
<feature type="chain" id="PRO_5046897405" evidence="3">
    <location>
        <begin position="24"/>
        <end position="473"/>
    </location>
</feature>
<feature type="region of interest" description="Disordered" evidence="2">
    <location>
        <begin position="28"/>
        <end position="54"/>
    </location>
</feature>
<evidence type="ECO:0000256" key="1">
    <source>
        <dbReference type="SAM" id="Coils"/>
    </source>
</evidence>
<feature type="domain" description="VWFA" evidence="4">
    <location>
        <begin position="168"/>
        <end position="361"/>
    </location>
</feature>
<dbReference type="InterPro" id="IPR036465">
    <property type="entry name" value="vWFA_dom_sf"/>
</dbReference>
<keyword evidence="3" id="KW-0732">Signal</keyword>
<evidence type="ECO:0000256" key="2">
    <source>
        <dbReference type="SAM" id="MobiDB-lite"/>
    </source>
</evidence>
<feature type="signal peptide" evidence="3">
    <location>
        <begin position="1"/>
        <end position="23"/>
    </location>
</feature>
<evidence type="ECO:0000259" key="4">
    <source>
        <dbReference type="PROSITE" id="PS50234"/>
    </source>
</evidence>
<dbReference type="Gene3D" id="3.40.50.410">
    <property type="entry name" value="von Willebrand factor, type A domain"/>
    <property type="match status" value="1"/>
</dbReference>
<gene>
    <name evidence="5" type="ORF">JOD17_003468</name>
</gene>
<dbReference type="EMBL" id="JAFBEC010000011">
    <property type="protein sequence ID" value="MBM7634366.1"/>
    <property type="molecule type" value="Genomic_DNA"/>
</dbReference>
<comment type="caution">
    <text evidence="5">The sequence shown here is derived from an EMBL/GenBank/DDBJ whole genome shotgun (WGS) entry which is preliminary data.</text>
</comment>
<feature type="compositionally biased region" description="Acidic residues" evidence="2">
    <location>
        <begin position="28"/>
        <end position="46"/>
    </location>
</feature>
<dbReference type="RefSeq" id="WP_204699127.1">
    <property type="nucleotide sequence ID" value="NZ_JAFBEC010000011.1"/>
</dbReference>
<dbReference type="SMART" id="SM00327">
    <property type="entry name" value="VWA"/>
    <property type="match status" value="1"/>
</dbReference>
<sequence length="473" mass="53009">MRIYRWKSSIVAMLFVLLLTACNDNSEGTEEAEESVENEEAQEVDGGEATSTDVPSVDLTEEGVLTSGPGELTTEHLPEEETIGDSYDQAEQTALQEFEAIVQEDGAERTMKEWLDFIVYQLGANHEEVLQRVEDYEVEFSELTLPDGRSIVELEDEELEEEMEKEVNVAILLDASGSMAGQVDGGQKMDLAKDAIAVFVQNIPDETNVLVQAYGHEGDNTNDGKTESCEAIENVYPLSPINDREFVEAVDPIEPTGWTPLADAMEQAKEDLIEEADENSINFIYVISDGIETCGGDPVAVAETIPEAGIDFEVNILGFDIADDEHEQLQEVAEVSGGNYSSVYTAQELDEEVTGTWLDQISQFAWIWWARDGLIATSEDQLDIENELRELRNDVSTLRNQENSRMTEAVEVVIENNELEPDEINELRQLIRERANLIQEVSDETTSEKRAEVVESRDRIQDVIRQLREEHTD</sequence>
<dbReference type="Proteomes" id="UP000741863">
    <property type="component" value="Unassembled WGS sequence"/>
</dbReference>
<protein>
    <submittedName>
        <fullName evidence="5">Gas vesicle protein</fullName>
    </submittedName>
</protein>
<keyword evidence="1" id="KW-0175">Coiled coil</keyword>
<feature type="coiled-coil region" evidence="1">
    <location>
        <begin position="381"/>
        <end position="470"/>
    </location>
</feature>
<dbReference type="PROSITE" id="PS50234">
    <property type="entry name" value="VWFA"/>
    <property type="match status" value="1"/>
</dbReference>
<evidence type="ECO:0000313" key="5">
    <source>
        <dbReference type="EMBL" id="MBM7634366.1"/>
    </source>
</evidence>